<dbReference type="EMBL" id="JAJTWU010000009">
    <property type="protein sequence ID" value="MCE4557028.1"/>
    <property type="molecule type" value="Genomic_DNA"/>
</dbReference>
<evidence type="ECO:0000256" key="4">
    <source>
        <dbReference type="ARBA" id="ARBA00022801"/>
    </source>
</evidence>
<dbReference type="RefSeq" id="WP_233374410.1">
    <property type="nucleotide sequence ID" value="NZ_JAJTWU010000009.1"/>
</dbReference>
<name>A0ABS8Y0C2_9BURK</name>
<keyword evidence="3" id="KW-0255">Endonuclease</keyword>
<organism evidence="8 9">
    <name type="scientific">Pelomonas cellulosilytica</name>
    <dbReference type="NCBI Taxonomy" id="2906762"/>
    <lineage>
        <taxon>Bacteria</taxon>
        <taxon>Pseudomonadati</taxon>
        <taxon>Pseudomonadota</taxon>
        <taxon>Betaproteobacteria</taxon>
        <taxon>Burkholderiales</taxon>
        <taxon>Sphaerotilaceae</taxon>
        <taxon>Roseateles</taxon>
    </lineage>
</organism>
<proteinExistence type="predicted"/>
<dbReference type="Proteomes" id="UP001200741">
    <property type="component" value="Unassembled WGS sequence"/>
</dbReference>
<keyword evidence="9" id="KW-1185">Reference proteome</keyword>
<keyword evidence="1" id="KW-0540">Nuclease</keyword>
<comment type="caution">
    <text evidence="8">The sequence shown here is derived from an EMBL/GenBank/DDBJ whole genome shotgun (WGS) entry which is preliminary data.</text>
</comment>
<evidence type="ECO:0000256" key="3">
    <source>
        <dbReference type="ARBA" id="ARBA00022759"/>
    </source>
</evidence>
<protein>
    <submittedName>
        <fullName evidence="8">S1/P1 nuclease</fullName>
    </submittedName>
</protein>
<keyword evidence="7" id="KW-0732">Signal</keyword>
<keyword evidence="5" id="KW-1015">Disulfide bond</keyword>
<evidence type="ECO:0000313" key="8">
    <source>
        <dbReference type="EMBL" id="MCE4557028.1"/>
    </source>
</evidence>
<evidence type="ECO:0000256" key="2">
    <source>
        <dbReference type="ARBA" id="ARBA00022723"/>
    </source>
</evidence>
<evidence type="ECO:0000256" key="7">
    <source>
        <dbReference type="SAM" id="SignalP"/>
    </source>
</evidence>
<evidence type="ECO:0000256" key="5">
    <source>
        <dbReference type="ARBA" id="ARBA00023157"/>
    </source>
</evidence>
<dbReference type="Pfam" id="PF02265">
    <property type="entry name" value="S1-P1_nuclease"/>
    <property type="match status" value="1"/>
</dbReference>
<dbReference type="PANTHER" id="PTHR33146:SF26">
    <property type="entry name" value="ENDONUCLEASE 4"/>
    <property type="match status" value="1"/>
</dbReference>
<gene>
    <name evidence="8" type="ORF">LXT13_21750</name>
</gene>
<reference evidence="8 9" key="1">
    <citation type="submission" date="2021-12" db="EMBL/GenBank/DDBJ databases">
        <title>Genome seq of P8.</title>
        <authorList>
            <person name="Seo T."/>
        </authorList>
    </citation>
    <scope>NUCLEOTIDE SEQUENCE [LARGE SCALE GENOMIC DNA]</scope>
    <source>
        <strain evidence="8 9">P8</strain>
    </source>
</reference>
<evidence type="ECO:0000256" key="1">
    <source>
        <dbReference type="ARBA" id="ARBA00022722"/>
    </source>
</evidence>
<dbReference type="Gene3D" id="1.10.575.10">
    <property type="entry name" value="P1 Nuclease"/>
    <property type="match status" value="1"/>
</dbReference>
<sequence>MHRLLITAALALMSTLAQAWGADAHQTVATVAAGLLKGSTTEARVRELLDDIPLPLAAVWADCAKGIAPRRDFEYATAGQYPECLPLETPELIAEMADYVRRNDRQCTLYGEEPCHKQTHYTDVTLQRSHYRPGLTGTRPDDVVGALRQAIRVLQRRPTSGPPDYRGPREALLVLVHLVGDVHQPLHVGSVYLGAGGERLDPDQQGFDPASNTIGGNSLYIAAATATPAAKLHGLWDAVPESLRPAHVDTAWLAEARQVPVDAGDPADWPALWATQALSAAGPAFDGLVFSPRQASRWTVALPGGYDARMDAIKRQQLTIAGARLAQVLRALLR</sequence>
<dbReference type="CDD" id="cd11010">
    <property type="entry name" value="S1-P1_nuclease"/>
    <property type="match status" value="1"/>
</dbReference>
<dbReference type="InterPro" id="IPR008947">
    <property type="entry name" value="PLipase_C/P1_nuclease_dom_sf"/>
</dbReference>
<keyword evidence="6" id="KW-0325">Glycoprotein</keyword>
<dbReference type="InterPro" id="IPR003154">
    <property type="entry name" value="S1/P1nuclease"/>
</dbReference>
<accession>A0ABS8Y0C2</accession>
<dbReference type="SUPFAM" id="SSF48537">
    <property type="entry name" value="Phospholipase C/P1 nuclease"/>
    <property type="match status" value="1"/>
</dbReference>
<evidence type="ECO:0000256" key="6">
    <source>
        <dbReference type="ARBA" id="ARBA00023180"/>
    </source>
</evidence>
<evidence type="ECO:0000313" key="9">
    <source>
        <dbReference type="Proteomes" id="UP001200741"/>
    </source>
</evidence>
<dbReference type="PANTHER" id="PTHR33146">
    <property type="entry name" value="ENDONUCLEASE 4"/>
    <property type="match status" value="1"/>
</dbReference>
<keyword evidence="2" id="KW-0479">Metal-binding</keyword>
<feature type="signal peptide" evidence="7">
    <location>
        <begin position="1"/>
        <end position="19"/>
    </location>
</feature>
<feature type="chain" id="PRO_5045051027" evidence="7">
    <location>
        <begin position="20"/>
        <end position="334"/>
    </location>
</feature>
<keyword evidence="4" id="KW-0378">Hydrolase</keyword>